<comment type="caution">
    <text evidence="2">The sequence shown here is derived from an EMBL/GenBank/DDBJ whole genome shotgun (WGS) entry which is preliminary data.</text>
</comment>
<organism evidence="2 3">
    <name type="scientific">Enterococcus sulfureus ATCC 49903</name>
    <dbReference type="NCBI Taxonomy" id="1140003"/>
    <lineage>
        <taxon>Bacteria</taxon>
        <taxon>Bacillati</taxon>
        <taxon>Bacillota</taxon>
        <taxon>Bacilli</taxon>
        <taxon>Lactobacillales</taxon>
        <taxon>Enterococcaceae</taxon>
        <taxon>Enterococcus</taxon>
    </lineage>
</organism>
<dbReference type="AlphaFoldDB" id="S0L0Q8"/>
<name>S0L0Q8_9ENTE</name>
<dbReference type="Proteomes" id="UP000015961">
    <property type="component" value="Unassembled WGS sequence"/>
</dbReference>
<dbReference type="RefSeq" id="WP_016186669.1">
    <property type="nucleotide sequence ID" value="NZ_KE136400.1"/>
</dbReference>
<protein>
    <submittedName>
        <fullName evidence="2">Uncharacterized protein</fullName>
    </submittedName>
</protein>
<feature type="transmembrane region" description="Helical" evidence="1">
    <location>
        <begin position="44"/>
        <end position="65"/>
    </location>
</feature>
<gene>
    <name evidence="2" type="ORF">I573_02249</name>
</gene>
<keyword evidence="1" id="KW-1133">Transmembrane helix</keyword>
<accession>S0L0Q8</accession>
<evidence type="ECO:0000256" key="1">
    <source>
        <dbReference type="SAM" id="Phobius"/>
    </source>
</evidence>
<keyword evidence="3" id="KW-1185">Reference proteome</keyword>
<reference evidence="2 3" key="1">
    <citation type="submission" date="2013-03" db="EMBL/GenBank/DDBJ databases">
        <title>The Genome Sequence of Enterococcus sulfureus ATCC_49903 (PacBio/Illumina hybrid assembly).</title>
        <authorList>
            <consortium name="The Broad Institute Genomics Platform"/>
            <consortium name="The Broad Institute Genome Sequencing Center for Infectious Disease"/>
            <person name="Earl A."/>
            <person name="Russ C."/>
            <person name="Gilmore M."/>
            <person name="Surin D."/>
            <person name="Walker B."/>
            <person name="Young S."/>
            <person name="Zeng Q."/>
            <person name="Gargeya S."/>
            <person name="Fitzgerald M."/>
            <person name="Haas B."/>
            <person name="Abouelleil A."/>
            <person name="Allen A.W."/>
            <person name="Alvarado L."/>
            <person name="Arachchi H.M."/>
            <person name="Berlin A.M."/>
            <person name="Chapman S.B."/>
            <person name="Gainer-Dewar J."/>
            <person name="Goldberg J."/>
            <person name="Griggs A."/>
            <person name="Gujja S."/>
            <person name="Hansen M."/>
            <person name="Howarth C."/>
            <person name="Imamovic A."/>
            <person name="Ireland A."/>
            <person name="Larimer J."/>
            <person name="McCowan C."/>
            <person name="Murphy C."/>
            <person name="Pearson M."/>
            <person name="Poon T.W."/>
            <person name="Priest M."/>
            <person name="Roberts A."/>
            <person name="Saif S."/>
            <person name="Shea T."/>
            <person name="Sisk P."/>
            <person name="Sykes S."/>
            <person name="Wortman J."/>
            <person name="Nusbaum C."/>
            <person name="Birren B."/>
        </authorList>
    </citation>
    <scope>NUCLEOTIDE SEQUENCE [LARGE SCALE GENOMIC DNA]</scope>
    <source>
        <strain evidence="2 3">ATCC 49903</strain>
    </source>
</reference>
<evidence type="ECO:0000313" key="3">
    <source>
        <dbReference type="Proteomes" id="UP000015961"/>
    </source>
</evidence>
<keyword evidence="1" id="KW-0472">Membrane</keyword>
<keyword evidence="1" id="KW-0812">Transmembrane</keyword>
<proteinExistence type="predicted"/>
<evidence type="ECO:0000313" key="2">
    <source>
        <dbReference type="EMBL" id="EOT82634.1"/>
    </source>
</evidence>
<feature type="transmembrane region" description="Helical" evidence="1">
    <location>
        <begin position="12"/>
        <end position="32"/>
    </location>
</feature>
<sequence>MKKKIDDIFGYISFWKQILIWLSSILISSKILDIFIQPDIFLNKILTIIISIVMGALIIYLYYLYLSNKDKRK</sequence>
<dbReference type="EMBL" id="ASWO01000008">
    <property type="protein sequence ID" value="EOT82634.1"/>
    <property type="molecule type" value="Genomic_DNA"/>
</dbReference>